<reference evidence="1 2" key="1">
    <citation type="journal article" date="2013" name="Mar. Genomics">
        <title>Expression of sulfatases in Rhodopirellula baltica and the diversity of sulfatases in the genus Rhodopirellula.</title>
        <authorList>
            <person name="Wegner C.E."/>
            <person name="Richter-Heitmann T."/>
            <person name="Klindworth A."/>
            <person name="Klockow C."/>
            <person name="Richter M."/>
            <person name="Achstetter T."/>
            <person name="Glockner F.O."/>
            <person name="Harder J."/>
        </authorList>
    </citation>
    <scope>NUCLEOTIDE SEQUENCE [LARGE SCALE GENOMIC DNA]</scope>
    <source>
        <strain evidence="1 2">SM1</strain>
    </source>
</reference>
<evidence type="ECO:0000313" key="2">
    <source>
        <dbReference type="Proteomes" id="UP000011991"/>
    </source>
</evidence>
<comment type="caution">
    <text evidence="1">The sequence shown here is derived from an EMBL/GenBank/DDBJ whole genome shotgun (WGS) entry which is preliminary data.</text>
</comment>
<dbReference type="EMBL" id="ANOG01000441">
    <property type="protein sequence ID" value="EMI20012.1"/>
    <property type="molecule type" value="Genomic_DNA"/>
</dbReference>
<dbReference type="AlphaFoldDB" id="M5RX78"/>
<proteinExistence type="predicted"/>
<dbReference type="PATRIC" id="fig|1265738.3.peg.3060"/>
<gene>
    <name evidence="1" type="ORF">RMSM_03060</name>
</gene>
<keyword evidence="2" id="KW-1185">Reference proteome</keyword>
<accession>M5RX78</accession>
<sequence length="229" mass="25831">MKYDAEYVLWNPIAIQTDRKGSLSHKQLGRQLTSLRYSDGTPVLRDAALTGAEIMREIVIELGKLDDVAFEELNYESWSESNQLADENNPYIYKAVMDILRRHVRSVGPYELPVGKRPMVAENPNADAFPVGSVWNGSDSASKGFKFTVLERDRGHFKARFESARWVREVSGIASDEAVSWNSNDVRVIKGSAGGDNQGELVRDDQGMRIDFRWRAGSNQGTFTLRKQE</sequence>
<evidence type="ECO:0000313" key="1">
    <source>
        <dbReference type="EMBL" id="EMI20012.1"/>
    </source>
</evidence>
<dbReference type="Proteomes" id="UP000011991">
    <property type="component" value="Unassembled WGS sequence"/>
</dbReference>
<organism evidence="1 2">
    <name type="scientific">Rhodopirellula maiorica SM1</name>
    <dbReference type="NCBI Taxonomy" id="1265738"/>
    <lineage>
        <taxon>Bacteria</taxon>
        <taxon>Pseudomonadati</taxon>
        <taxon>Planctomycetota</taxon>
        <taxon>Planctomycetia</taxon>
        <taxon>Pirellulales</taxon>
        <taxon>Pirellulaceae</taxon>
        <taxon>Novipirellula</taxon>
    </lineage>
</organism>
<name>M5RX78_9BACT</name>
<dbReference type="OrthoDB" id="262317at2"/>
<protein>
    <submittedName>
        <fullName evidence="1">Uncharacterized protein</fullName>
    </submittedName>
</protein>